<keyword evidence="5" id="KW-0234">DNA repair</keyword>
<dbReference type="PANTHER" id="PTHR33516:SF2">
    <property type="entry name" value="LEXA REPRESSOR-RELATED"/>
    <property type="match status" value="1"/>
</dbReference>
<proteinExistence type="inferred from homology"/>
<evidence type="ECO:0000256" key="2">
    <source>
        <dbReference type="ARBA" id="ARBA00022763"/>
    </source>
</evidence>
<dbReference type="OrthoDB" id="9802364at2"/>
<dbReference type="EMBL" id="APJX01000004">
    <property type="protein sequence ID" value="EMS79715.1"/>
    <property type="molecule type" value="Genomic_DNA"/>
</dbReference>
<keyword evidence="4 7" id="KW-0068">Autocatalytic cleavage</keyword>
<dbReference type="AlphaFoldDB" id="S0FYG1"/>
<evidence type="ECO:0000313" key="9">
    <source>
        <dbReference type="EMBL" id="EMS79715.1"/>
    </source>
</evidence>
<dbReference type="InterPro" id="IPR015927">
    <property type="entry name" value="Peptidase_S24_S26A/B/C"/>
</dbReference>
<feature type="domain" description="Peptidase S24/S26A/S26B/S26C" evidence="8">
    <location>
        <begin position="16"/>
        <end position="132"/>
    </location>
</feature>
<sequence>MNTLFTPDLSTPISRPLYMTAIEAGFPSPADDYIEGRLDLNQHLIKHPAATFFVRVSGNSMINAGIFPGDILIVDRSLEAVDKKIVIAVINGELTVKRLRIRSGQPFLEPENDQYSPIEITPDMAFEIWGVVTNVIHKV</sequence>
<comment type="similarity">
    <text evidence="1 7">Belongs to the peptidase S24 family.</text>
</comment>
<keyword evidence="10" id="KW-1185">Reference proteome</keyword>
<dbReference type="GO" id="GO:0006281">
    <property type="term" value="P:DNA repair"/>
    <property type="evidence" value="ECO:0007669"/>
    <property type="project" value="UniProtKB-KW"/>
</dbReference>
<evidence type="ECO:0000256" key="4">
    <source>
        <dbReference type="ARBA" id="ARBA00022813"/>
    </source>
</evidence>
<dbReference type="InterPro" id="IPR050077">
    <property type="entry name" value="LexA_repressor"/>
</dbReference>
<dbReference type="EC" id="3.4.21.-" evidence="9"/>
<dbReference type="NCBIfam" id="NF007621">
    <property type="entry name" value="PRK10276.1"/>
    <property type="match status" value="1"/>
</dbReference>
<evidence type="ECO:0000259" key="8">
    <source>
        <dbReference type="Pfam" id="PF00717"/>
    </source>
</evidence>
<dbReference type="InterPro" id="IPR039418">
    <property type="entry name" value="LexA-like"/>
</dbReference>
<dbReference type="Gene3D" id="2.10.109.10">
    <property type="entry name" value="Umud Fragment, subunit A"/>
    <property type="match status" value="1"/>
</dbReference>
<dbReference type="GO" id="GO:0016787">
    <property type="term" value="F:hydrolase activity"/>
    <property type="evidence" value="ECO:0007669"/>
    <property type="project" value="UniProtKB-KW"/>
</dbReference>
<name>S0FYG1_9BACT</name>
<keyword evidence="3 7" id="KW-0378">Hydrolase</keyword>
<dbReference type="CDD" id="cd06529">
    <property type="entry name" value="S24_LexA-like"/>
    <property type="match status" value="1"/>
</dbReference>
<dbReference type="InterPro" id="IPR006197">
    <property type="entry name" value="Peptidase_S24_LexA"/>
</dbReference>
<dbReference type="PATRIC" id="fig|1286635.3.peg.2306"/>
<reference evidence="9 10" key="1">
    <citation type="journal article" date="2013" name="Genome Announc.">
        <title>Draft Genome Sequence of Desulfotignum phosphitoxidans DSM 13687 Strain FiPS-3.</title>
        <authorList>
            <person name="Poehlein A."/>
            <person name="Daniel R."/>
            <person name="Simeonova D.D."/>
        </authorList>
    </citation>
    <scope>NUCLEOTIDE SEQUENCE [LARGE SCALE GENOMIC DNA]</scope>
    <source>
        <strain evidence="9 10">DSM 13687</strain>
    </source>
</reference>
<gene>
    <name evidence="9" type="primary">umuD</name>
    <name evidence="9" type="ORF">Dpo_4c02670</name>
</gene>
<comment type="caution">
    <text evidence="9">The sequence shown here is derived from an EMBL/GenBank/DDBJ whole genome shotgun (WGS) entry which is preliminary data.</text>
</comment>
<keyword evidence="2" id="KW-0227">DNA damage</keyword>
<dbReference type="GO" id="GO:0006355">
    <property type="term" value="P:regulation of DNA-templated transcription"/>
    <property type="evidence" value="ECO:0007669"/>
    <property type="project" value="InterPro"/>
</dbReference>
<evidence type="ECO:0000256" key="3">
    <source>
        <dbReference type="ARBA" id="ARBA00022801"/>
    </source>
</evidence>
<dbReference type="GO" id="GO:0009432">
    <property type="term" value="P:SOS response"/>
    <property type="evidence" value="ECO:0007669"/>
    <property type="project" value="UniProtKB-KW"/>
</dbReference>
<dbReference type="Proteomes" id="UP000014216">
    <property type="component" value="Unassembled WGS sequence"/>
</dbReference>
<dbReference type="PANTHER" id="PTHR33516">
    <property type="entry name" value="LEXA REPRESSOR"/>
    <property type="match status" value="1"/>
</dbReference>
<dbReference type="SUPFAM" id="SSF51306">
    <property type="entry name" value="LexA/Signal peptidase"/>
    <property type="match status" value="1"/>
</dbReference>
<evidence type="ECO:0000256" key="1">
    <source>
        <dbReference type="ARBA" id="ARBA00007484"/>
    </source>
</evidence>
<dbReference type="Pfam" id="PF00717">
    <property type="entry name" value="Peptidase_S24"/>
    <property type="match status" value="1"/>
</dbReference>
<dbReference type="GO" id="GO:0003677">
    <property type="term" value="F:DNA binding"/>
    <property type="evidence" value="ECO:0007669"/>
    <property type="project" value="InterPro"/>
</dbReference>
<keyword evidence="6" id="KW-0742">SOS response</keyword>
<dbReference type="InterPro" id="IPR036286">
    <property type="entry name" value="LexA/Signal_pep-like_sf"/>
</dbReference>
<dbReference type="PRINTS" id="PR00726">
    <property type="entry name" value="LEXASERPTASE"/>
</dbReference>
<evidence type="ECO:0000313" key="10">
    <source>
        <dbReference type="Proteomes" id="UP000014216"/>
    </source>
</evidence>
<accession>S0FYG1</accession>
<evidence type="ECO:0000256" key="5">
    <source>
        <dbReference type="ARBA" id="ARBA00023204"/>
    </source>
</evidence>
<evidence type="ECO:0000256" key="7">
    <source>
        <dbReference type="RuleBase" id="RU003991"/>
    </source>
</evidence>
<dbReference type="RefSeq" id="WP_006965965.1">
    <property type="nucleotide sequence ID" value="NZ_APJX01000004.1"/>
</dbReference>
<organism evidence="9 10">
    <name type="scientific">Desulfotignum phosphitoxidans DSM 13687</name>
    <dbReference type="NCBI Taxonomy" id="1286635"/>
    <lineage>
        <taxon>Bacteria</taxon>
        <taxon>Pseudomonadati</taxon>
        <taxon>Thermodesulfobacteriota</taxon>
        <taxon>Desulfobacteria</taxon>
        <taxon>Desulfobacterales</taxon>
        <taxon>Desulfobacteraceae</taxon>
        <taxon>Desulfotignum</taxon>
    </lineage>
</organism>
<evidence type="ECO:0000256" key="6">
    <source>
        <dbReference type="ARBA" id="ARBA00023236"/>
    </source>
</evidence>
<protein>
    <submittedName>
        <fullName evidence="9">DNA polymerase V, protein UmuD</fullName>
        <ecNumber evidence="9">3.4.21.-</ecNumber>
    </submittedName>
</protein>